<keyword evidence="3" id="KW-1185">Reference proteome</keyword>
<dbReference type="PANTHER" id="PTHR37475:SF1">
    <property type="entry name" value="ZYGOTE-SPECIFIC PROTEIN"/>
    <property type="match status" value="1"/>
</dbReference>
<feature type="chain" id="PRO_5040456545" description="Secreted protein" evidence="1">
    <location>
        <begin position="22"/>
        <end position="163"/>
    </location>
</feature>
<dbReference type="PANTHER" id="PTHR37475">
    <property type="entry name" value="ZYGOTE-SPECIFIC CLASS V COPY B GENE PROTEIN"/>
    <property type="match status" value="1"/>
</dbReference>
<name>A0A9P7F1C2_9AGAM</name>
<protein>
    <recommendedName>
        <fullName evidence="4">Secreted protein</fullName>
    </recommendedName>
</protein>
<dbReference type="GeneID" id="64696174"/>
<sequence>MNLKSLTLLLTAAAVSQVVVAGPLACAICQTGCNSLVVACYAGAGFTLVVVPPLAPPAVIACSAAFGSYSTILFLPRHQCLVFQRRMLHARRYFGTELRCLATHPYNNRVNVLVVGGLVYVIYKTGCSFYARCRASSFKLGPILMLDPDIELYLACHKTVSLL</sequence>
<evidence type="ECO:0000313" key="3">
    <source>
        <dbReference type="Proteomes" id="UP000823399"/>
    </source>
</evidence>
<comment type="caution">
    <text evidence="2">The sequence shown here is derived from an EMBL/GenBank/DDBJ whole genome shotgun (WGS) entry which is preliminary data.</text>
</comment>
<keyword evidence="1" id="KW-0732">Signal</keyword>
<dbReference type="Proteomes" id="UP000823399">
    <property type="component" value="Unassembled WGS sequence"/>
</dbReference>
<proteinExistence type="predicted"/>
<dbReference type="AlphaFoldDB" id="A0A9P7F1C2"/>
<reference evidence="2" key="1">
    <citation type="journal article" date="2020" name="New Phytol.">
        <title>Comparative genomics reveals dynamic genome evolution in host specialist ectomycorrhizal fungi.</title>
        <authorList>
            <person name="Lofgren L.A."/>
            <person name="Nguyen N.H."/>
            <person name="Vilgalys R."/>
            <person name="Ruytinx J."/>
            <person name="Liao H.L."/>
            <person name="Branco S."/>
            <person name="Kuo A."/>
            <person name="LaButti K."/>
            <person name="Lipzen A."/>
            <person name="Andreopoulos W."/>
            <person name="Pangilinan J."/>
            <person name="Riley R."/>
            <person name="Hundley H."/>
            <person name="Na H."/>
            <person name="Barry K."/>
            <person name="Grigoriev I.V."/>
            <person name="Stajich J.E."/>
            <person name="Kennedy P.G."/>
        </authorList>
    </citation>
    <scope>NUCLEOTIDE SEQUENCE</scope>
    <source>
        <strain evidence="2">FC423</strain>
    </source>
</reference>
<evidence type="ECO:0008006" key="4">
    <source>
        <dbReference type="Google" id="ProtNLM"/>
    </source>
</evidence>
<organism evidence="2 3">
    <name type="scientific">Suillus discolor</name>
    <dbReference type="NCBI Taxonomy" id="1912936"/>
    <lineage>
        <taxon>Eukaryota</taxon>
        <taxon>Fungi</taxon>
        <taxon>Dikarya</taxon>
        <taxon>Basidiomycota</taxon>
        <taxon>Agaricomycotina</taxon>
        <taxon>Agaricomycetes</taxon>
        <taxon>Agaricomycetidae</taxon>
        <taxon>Boletales</taxon>
        <taxon>Suillineae</taxon>
        <taxon>Suillaceae</taxon>
        <taxon>Suillus</taxon>
    </lineage>
</organism>
<dbReference type="EMBL" id="JABBWM010000046">
    <property type="protein sequence ID" value="KAG2102812.1"/>
    <property type="molecule type" value="Genomic_DNA"/>
</dbReference>
<dbReference type="RefSeq" id="XP_041290279.1">
    <property type="nucleotide sequence ID" value="XM_041433915.1"/>
</dbReference>
<accession>A0A9P7F1C2</accession>
<evidence type="ECO:0000313" key="2">
    <source>
        <dbReference type="EMBL" id="KAG2102812.1"/>
    </source>
</evidence>
<feature type="signal peptide" evidence="1">
    <location>
        <begin position="1"/>
        <end position="21"/>
    </location>
</feature>
<gene>
    <name evidence="2" type="ORF">F5147DRAFT_654896</name>
</gene>
<dbReference type="OrthoDB" id="10063670at2759"/>
<evidence type="ECO:0000256" key="1">
    <source>
        <dbReference type="SAM" id="SignalP"/>
    </source>
</evidence>